<proteinExistence type="predicted"/>
<organism evidence="1 2">
    <name type="scientific">Clitoria ternatea</name>
    <name type="common">Butterfly pea</name>
    <dbReference type="NCBI Taxonomy" id="43366"/>
    <lineage>
        <taxon>Eukaryota</taxon>
        <taxon>Viridiplantae</taxon>
        <taxon>Streptophyta</taxon>
        <taxon>Embryophyta</taxon>
        <taxon>Tracheophyta</taxon>
        <taxon>Spermatophyta</taxon>
        <taxon>Magnoliopsida</taxon>
        <taxon>eudicotyledons</taxon>
        <taxon>Gunneridae</taxon>
        <taxon>Pentapetalae</taxon>
        <taxon>rosids</taxon>
        <taxon>fabids</taxon>
        <taxon>Fabales</taxon>
        <taxon>Fabaceae</taxon>
        <taxon>Papilionoideae</taxon>
        <taxon>50 kb inversion clade</taxon>
        <taxon>NPAAA clade</taxon>
        <taxon>indigoferoid/millettioid clade</taxon>
        <taxon>Phaseoleae</taxon>
        <taxon>Clitoria</taxon>
    </lineage>
</organism>
<accession>A0AAN9J836</accession>
<dbReference type="EMBL" id="JAYKXN010000004">
    <property type="protein sequence ID" value="KAK7293947.1"/>
    <property type="molecule type" value="Genomic_DNA"/>
</dbReference>
<reference evidence="1 2" key="1">
    <citation type="submission" date="2024-01" db="EMBL/GenBank/DDBJ databases">
        <title>The genomes of 5 underutilized Papilionoideae crops provide insights into root nodulation and disease resistance.</title>
        <authorList>
            <person name="Yuan L."/>
        </authorList>
    </citation>
    <scope>NUCLEOTIDE SEQUENCE [LARGE SCALE GENOMIC DNA]</scope>
    <source>
        <strain evidence="1">LY-2023</strain>
        <tissue evidence="1">Leaf</tissue>
    </source>
</reference>
<gene>
    <name evidence="1" type="ORF">RJT34_16829</name>
</gene>
<keyword evidence="2" id="KW-1185">Reference proteome</keyword>
<comment type="caution">
    <text evidence="1">The sequence shown here is derived from an EMBL/GenBank/DDBJ whole genome shotgun (WGS) entry which is preliminary data.</text>
</comment>
<dbReference type="Proteomes" id="UP001359559">
    <property type="component" value="Unassembled WGS sequence"/>
</dbReference>
<evidence type="ECO:0000313" key="2">
    <source>
        <dbReference type="Proteomes" id="UP001359559"/>
    </source>
</evidence>
<protein>
    <submittedName>
        <fullName evidence="1">Uncharacterized protein</fullName>
    </submittedName>
</protein>
<sequence>MFNTSNCIFNEIRYIVLCFEQFPIFYCVERKHLLLFVDGSVFIYEWFKSGVGYYGEMLLILQEVMDSNTYKISVILF</sequence>
<name>A0AAN9J836_CLITE</name>
<evidence type="ECO:0000313" key="1">
    <source>
        <dbReference type="EMBL" id="KAK7293947.1"/>
    </source>
</evidence>
<dbReference type="AlphaFoldDB" id="A0AAN9J836"/>